<reference evidence="3 4" key="1">
    <citation type="journal article" date="2018" name="Evol. Lett.">
        <title>Horizontal gene cluster transfer increased hallucinogenic mushroom diversity.</title>
        <authorList>
            <person name="Reynolds H.T."/>
            <person name="Vijayakumar V."/>
            <person name="Gluck-Thaler E."/>
            <person name="Korotkin H.B."/>
            <person name="Matheny P.B."/>
            <person name="Slot J.C."/>
        </authorList>
    </citation>
    <scope>NUCLEOTIDE SEQUENCE [LARGE SCALE GENOMIC DNA]</scope>
    <source>
        <strain evidence="3 4">SRW20</strain>
    </source>
</reference>
<proteinExistence type="predicted"/>
<protein>
    <recommendedName>
        <fullName evidence="2">DUF6589 domain-containing protein</fullName>
    </recommendedName>
</protein>
<keyword evidence="4" id="KW-1185">Reference proteome</keyword>
<feature type="compositionally biased region" description="Acidic residues" evidence="1">
    <location>
        <begin position="218"/>
        <end position="229"/>
    </location>
</feature>
<dbReference type="STRING" id="231916.A0A409YNW7"/>
<dbReference type="OrthoDB" id="3033641at2759"/>
<gene>
    <name evidence="3" type="ORF">CVT26_015027</name>
</gene>
<feature type="compositionally biased region" description="Acidic residues" evidence="1">
    <location>
        <begin position="199"/>
        <end position="210"/>
    </location>
</feature>
<evidence type="ECO:0000259" key="2">
    <source>
        <dbReference type="Pfam" id="PF20231"/>
    </source>
</evidence>
<feature type="domain" description="DUF6589" evidence="2">
    <location>
        <begin position="1"/>
        <end position="45"/>
    </location>
</feature>
<feature type="region of interest" description="Disordered" evidence="1">
    <location>
        <begin position="120"/>
        <end position="175"/>
    </location>
</feature>
<dbReference type="AlphaFoldDB" id="A0A409YNW7"/>
<feature type="compositionally biased region" description="Low complexity" evidence="1">
    <location>
        <begin position="139"/>
        <end position="154"/>
    </location>
</feature>
<feature type="compositionally biased region" description="Polar residues" evidence="1">
    <location>
        <begin position="124"/>
        <end position="135"/>
    </location>
</feature>
<dbReference type="EMBL" id="NHYE01000580">
    <property type="protein sequence ID" value="PPR04702.1"/>
    <property type="molecule type" value="Genomic_DNA"/>
</dbReference>
<dbReference type="InParanoid" id="A0A409YNW7"/>
<dbReference type="Pfam" id="PF20231">
    <property type="entry name" value="DUF6589"/>
    <property type="match status" value="1"/>
</dbReference>
<dbReference type="Proteomes" id="UP000284706">
    <property type="component" value="Unassembled WGS sequence"/>
</dbReference>
<dbReference type="InterPro" id="IPR046496">
    <property type="entry name" value="DUF6589"/>
</dbReference>
<sequence>MVKKRGGDFDDNFYRHTLSPNVEHFLRIKEEIENAFNLRKRGKAHTSPHLRDEFRVLLALYKEENLHSFCPGRSLGHAAINQFNDGYKKLDGGKLDDFLLKSTFYADVIADVQTHKRTEVEEQLVTSPDHSNDVTASEPDSSIPNSLPSSASESQSHEDDNNDEENPIIERLVSGSDYDVYLSDNRLIHEDWNDQDAGAGEEESSDEENMQETGNFTSDEESDDDYSDA</sequence>
<feature type="region of interest" description="Disordered" evidence="1">
    <location>
        <begin position="191"/>
        <end position="229"/>
    </location>
</feature>
<comment type="caution">
    <text evidence="3">The sequence shown here is derived from an EMBL/GenBank/DDBJ whole genome shotgun (WGS) entry which is preliminary data.</text>
</comment>
<evidence type="ECO:0000256" key="1">
    <source>
        <dbReference type="SAM" id="MobiDB-lite"/>
    </source>
</evidence>
<name>A0A409YNW7_9AGAR</name>
<evidence type="ECO:0000313" key="3">
    <source>
        <dbReference type="EMBL" id="PPR04702.1"/>
    </source>
</evidence>
<organism evidence="3 4">
    <name type="scientific">Gymnopilus dilepis</name>
    <dbReference type="NCBI Taxonomy" id="231916"/>
    <lineage>
        <taxon>Eukaryota</taxon>
        <taxon>Fungi</taxon>
        <taxon>Dikarya</taxon>
        <taxon>Basidiomycota</taxon>
        <taxon>Agaricomycotina</taxon>
        <taxon>Agaricomycetes</taxon>
        <taxon>Agaricomycetidae</taxon>
        <taxon>Agaricales</taxon>
        <taxon>Agaricineae</taxon>
        <taxon>Hymenogastraceae</taxon>
        <taxon>Gymnopilus</taxon>
    </lineage>
</organism>
<evidence type="ECO:0000313" key="4">
    <source>
        <dbReference type="Proteomes" id="UP000284706"/>
    </source>
</evidence>
<accession>A0A409YNW7</accession>